<reference evidence="1" key="1">
    <citation type="submission" date="2017-07" db="EMBL/GenBank/DDBJ databases">
        <authorList>
            <person name="Mikheyev A."/>
            <person name="Grau M."/>
        </authorList>
    </citation>
    <scope>NUCLEOTIDE SEQUENCE</scope>
    <source>
        <tissue evidence="1">Venom_gland</tissue>
    </source>
</reference>
<protein>
    <submittedName>
        <fullName evidence="1">Uncharacterized protein</fullName>
    </submittedName>
</protein>
<evidence type="ECO:0000313" key="1">
    <source>
        <dbReference type="EMBL" id="LAA62595.1"/>
    </source>
</evidence>
<accession>A0A2D4GS85</accession>
<reference evidence="1" key="2">
    <citation type="submission" date="2017-11" db="EMBL/GenBank/DDBJ databases">
        <title>Coralsnake Venomics: Analyses of Venom Gland Transcriptomes and Proteomes of Six Brazilian Taxa.</title>
        <authorList>
            <person name="Aird S.D."/>
            <person name="Jorge da Silva N."/>
            <person name="Qiu L."/>
            <person name="Villar-Briones A."/>
            <person name="Aparecida-Saddi V."/>
            <person name="Campos-Telles M.P."/>
            <person name="Grau M."/>
            <person name="Mikheyev A.S."/>
        </authorList>
    </citation>
    <scope>NUCLEOTIDE SEQUENCE</scope>
    <source>
        <tissue evidence="1">Venom_gland</tissue>
    </source>
</reference>
<dbReference type="AlphaFoldDB" id="A0A2D4GS85"/>
<dbReference type="EMBL" id="IACJ01140086">
    <property type="protein sequence ID" value="LAA62595.1"/>
    <property type="molecule type" value="Transcribed_RNA"/>
</dbReference>
<proteinExistence type="predicted"/>
<sequence>MVVSKGLWEASFSLRQWLLQEATGVFFESVSLLTQEASSVLKRRLPYLCVESQSKPPIHALSHLRLQIALNHSLGHPFSGKRRKEPQFSINSKCLGCKEEEVIQSSPERYYGG</sequence>
<organism evidence="1">
    <name type="scientific">Micrurus corallinus</name>
    <name type="common">Brazilian coral snake</name>
    <dbReference type="NCBI Taxonomy" id="54390"/>
    <lineage>
        <taxon>Eukaryota</taxon>
        <taxon>Metazoa</taxon>
        <taxon>Chordata</taxon>
        <taxon>Craniata</taxon>
        <taxon>Vertebrata</taxon>
        <taxon>Euteleostomi</taxon>
        <taxon>Lepidosauria</taxon>
        <taxon>Squamata</taxon>
        <taxon>Bifurcata</taxon>
        <taxon>Unidentata</taxon>
        <taxon>Episquamata</taxon>
        <taxon>Toxicofera</taxon>
        <taxon>Serpentes</taxon>
        <taxon>Colubroidea</taxon>
        <taxon>Elapidae</taxon>
        <taxon>Elapinae</taxon>
        <taxon>Micrurus</taxon>
    </lineage>
</organism>
<name>A0A2D4GS85_MICCO</name>